<evidence type="ECO:0000256" key="1">
    <source>
        <dbReference type="SAM" id="MobiDB-lite"/>
    </source>
</evidence>
<organism evidence="2 3">
    <name type="scientific">Petrolisthes manimaculis</name>
    <dbReference type="NCBI Taxonomy" id="1843537"/>
    <lineage>
        <taxon>Eukaryota</taxon>
        <taxon>Metazoa</taxon>
        <taxon>Ecdysozoa</taxon>
        <taxon>Arthropoda</taxon>
        <taxon>Crustacea</taxon>
        <taxon>Multicrustacea</taxon>
        <taxon>Malacostraca</taxon>
        <taxon>Eumalacostraca</taxon>
        <taxon>Eucarida</taxon>
        <taxon>Decapoda</taxon>
        <taxon>Pleocyemata</taxon>
        <taxon>Anomura</taxon>
        <taxon>Galatheoidea</taxon>
        <taxon>Porcellanidae</taxon>
        <taxon>Petrolisthes</taxon>
    </lineage>
</organism>
<dbReference type="AlphaFoldDB" id="A0AAE1PZD7"/>
<reference evidence="2" key="1">
    <citation type="submission" date="2023-11" db="EMBL/GenBank/DDBJ databases">
        <title>Genome assemblies of two species of porcelain crab, Petrolisthes cinctipes and Petrolisthes manimaculis (Anomura: Porcellanidae).</title>
        <authorList>
            <person name="Angst P."/>
        </authorList>
    </citation>
    <scope>NUCLEOTIDE SEQUENCE</scope>
    <source>
        <strain evidence="2">PB745_02</strain>
        <tissue evidence="2">Gill</tissue>
    </source>
</reference>
<sequence length="271" mass="29324">MVGLSLKCRLVCLQFWHKFQIPSVLIQFRGSRKISLSCYTADDKLTSPSKPGGRVVNSTNTAILRSFSGIGVGEIPQGVMSEQKEVGLEKGMVKEGDLVLEEKCSKNTVPKTSVGGDDESKIPAVGITLSGSTKVSESMEKDNNKSEGNGKDADGGKSVSGDETSISAEVEKCSVNDDDDVNEGAIASEMSAGSEISAIGAEAKTNEEGKGEIVADPALESVAEDVPKKSKNQLKREKKRALYNQMKDVFKEKRRQRKLLKEKQMMEEMKV</sequence>
<gene>
    <name evidence="2" type="ORF">Pmani_012960</name>
</gene>
<evidence type="ECO:0000313" key="3">
    <source>
        <dbReference type="Proteomes" id="UP001292094"/>
    </source>
</evidence>
<feature type="compositionally biased region" description="Basic and acidic residues" evidence="1">
    <location>
        <begin position="137"/>
        <end position="155"/>
    </location>
</feature>
<accession>A0AAE1PZD7</accession>
<keyword evidence="3" id="KW-1185">Reference proteome</keyword>
<protein>
    <submittedName>
        <fullName evidence="2">Uncharacterized protein</fullName>
    </submittedName>
</protein>
<comment type="caution">
    <text evidence="2">The sequence shown here is derived from an EMBL/GenBank/DDBJ whole genome shotgun (WGS) entry which is preliminary data.</text>
</comment>
<dbReference type="Proteomes" id="UP001292094">
    <property type="component" value="Unassembled WGS sequence"/>
</dbReference>
<dbReference type="EMBL" id="JAWZYT010001076">
    <property type="protein sequence ID" value="KAK4315802.1"/>
    <property type="molecule type" value="Genomic_DNA"/>
</dbReference>
<evidence type="ECO:0000313" key="2">
    <source>
        <dbReference type="EMBL" id="KAK4315802.1"/>
    </source>
</evidence>
<name>A0AAE1PZD7_9EUCA</name>
<proteinExistence type="predicted"/>
<feature type="region of interest" description="Disordered" evidence="1">
    <location>
        <begin position="129"/>
        <end position="181"/>
    </location>
</feature>